<evidence type="ECO:0000256" key="3">
    <source>
        <dbReference type="ARBA" id="ARBA00022475"/>
    </source>
</evidence>
<keyword evidence="3" id="KW-1003">Cell membrane</keyword>
<protein>
    <submittedName>
        <fullName evidence="9">MFS transporter</fullName>
    </submittedName>
</protein>
<dbReference type="Proteomes" id="UP000216207">
    <property type="component" value="Unassembled WGS sequence"/>
</dbReference>
<keyword evidence="4 7" id="KW-0812">Transmembrane</keyword>
<accession>A0A268NU38</accession>
<dbReference type="InterPro" id="IPR011701">
    <property type="entry name" value="MFS"/>
</dbReference>
<feature type="transmembrane region" description="Helical" evidence="7">
    <location>
        <begin position="75"/>
        <end position="94"/>
    </location>
</feature>
<evidence type="ECO:0000256" key="1">
    <source>
        <dbReference type="ARBA" id="ARBA00004651"/>
    </source>
</evidence>
<dbReference type="InterPro" id="IPR004638">
    <property type="entry name" value="EmrB-like"/>
</dbReference>
<feature type="transmembrane region" description="Helical" evidence="7">
    <location>
        <begin position="328"/>
        <end position="348"/>
    </location>
</feature>
<dbReference type="AlphaFoldDB" id="A0A268NU38"/>
<evidence type="ECO:0000256" key="5">
    <source>
        <dbReference type="ARBA" id="ARBA00022989"/>
    </source>
</evidence>
<feature type="transmembrane region" description="Helical" evidence="7">
    <location>
        <begin position="45"/>
        <end position="63"/>
    </location>
</feature>
<dbReference type="PANTHER" id="PTHR23501:SF170">
    <property type="entry name" value="MULTIDRUG RESISTANCE PROTEIN 3"/>
    <property type="match status" value="1"/>
</dbReference>
<dbReference type="Gene3D" id="1.20.1720.10">
    <property type="entry name" value="Multidrug resistance protein D"/>
    <property type="match status" value="1"/>
</dbReference>
<proteinExistence type="predicted"/>
<feature type="transmembrane region" description="Helical" evidence="7">
    <location>
        <begin position="265"/>
        <end position="291"/>
    </location>
</feature>
<reference evidence="9 10" key="1">
    <citation type="submission" date="2017-07" db="EMBL/GenBank/DDBJ databases">
        <title>Isolation and whole genome analysis of endospore-forming bacteria from heroin.</title>
        <authorList>
            <person name="Kalinowski J."/>
            <person name="Ahrens B."/>
            <person name="Al-Dilaimi A."/>
            <person name="Winkler A."/>
            <person name="Wibberg D."/>
            <person name="Schleenbecker U."/>
            <person name="Ruckert C."/>
            <person name="Wolfel R."/>
            <person name="Grass G."/>
        </authorList>
    </citation>
    <scope>NUCLEOTIDE SEQUENCE [LARGE SCALE GENOMIC DNA]</scope>
    <source>
        <strain evidence="9 10">7539</strain>
    </source>
</reference>
<dbReference type="FunFam" id="1.20.1720.10:FF:000004">
    <property type="entry name" value="EmrB/QacA family drug resistance transporter"/>
    <property type="match status" value="1"/>
</dbReference>
<feature type="transmembrane region" description="Helical" evidence="7">
    <location>
        <begin position="134"/>
        <end position="155"/>
    </location>
</feature>
<evidence type="ECO:0000256" key="7">
    <source>
        <dbReference type="SAM" id="Phobius"/>
    </source>
</evidence>
<evidence type="ECO:0000313" key="9">
    <source>
        <dbReference type="EMBL" id="PAE87004.1"/>
    </source>
</evidence>
<dbReference type="InterPro" id="IPR020846">
    <property type="entry name" value="MFS_dom"/>
</dbReference>
<comment type="subcellular location">
    <subcellularLocation>
        <location evidence="1">Cell membrane</location>
        <topology evidence="1">Multi-pass membrane protein</topology>
    </subcellularLocation>
</comment>
<feature type="transmembrane region" description="Helical" evidence="7">
    <location>
        <begin position="354"/>
        <end position="374"/>
    </location>
</feature>
<dbReference type="PANTHER" id="PTHR23501">
    <property type="entry name" value="MAJOR FACILITATOR SUPERFAMILY"/>
    <property type="match status" value="1"/>
</dbReference>
<dbReference type="PRINTS" id="PR01036">
    <property type="entry name" value="TCRTETB"/>
</dbReference>
<feature type="transmembrane region" description="Helical" evidence="7">
    <location>
        <begin position="395"/>
        <end position="415"/>
    </location>
</feature>
<dbReference type="PROSITE" id="PS50850">
    <property type="entry name" value="MFS"/>
    <property type="match status" value="1"/>
</dbReference>
<feature type="transmembrane region" description="Helical" evidence="7">
    <location>
        <begin position="225"/>
        <end position="244"/>
    </location>
</feature>
<dbReference type="CDD" id="cd17502">
    <property type="entry name" value="MFS_Azr1_MDR_like"/>
    <property type="match status" value="1"/>
</dbReference>
<gene>
    <name evidence="9" type="ORF">CHH72_20380</name>
</gene>
<evidence type="ECO:0000256" key="4">
    <source>
        <dbReference type="ARBA" id="ARBA00022692"/>
    </source>
</evidence>
<dbReference type="SUPFAM" id="SSF103473">
    <property type="entry name" value="MFS general substrate transporter"/>
    <property type="match status" value="1"/>
</dbReference>
<feature type="transmembrane region" description="Helical" evidence="7">
    <location>
        <begin position="194"/>
        <end position="213"/>
    </location>
</feature>
<dbReference type="GO" id="GO:0005886">
    <property type="term" value="C:plasma membrane"/>
    <property type="evidence" value="ECO:0007669"/>
    <property type="project" value="UniProtKB-SubCell"/>
</dbReference>
<dbReference type="RefSeq" id="WP_095254898.1">
    <property type="nucleotide sequence ID" value="NZ_BOQS01000001.1"/>
</dbReference>
<dbReference type="InterPro" id="IPR036259">
    <property type="entry name" value="MFS_trans_sf"/>
</dbReference>
<dbReference type="NCBIfam" id="TIGR00711">
    <property type="entry name" value="efflux_EmrB"/>
    <property type="match status" value="1"/>
</dbReference>
<sequence>MKKTNSTSFVTAGLLLGIFMAAIDNTIVATAMGTIVGDLGNYEQFVWVTAGYMVAMMAGMPIYGKLSDMYGRKRFFVFGLLMFLLGSVLCGLSQTMNQLIAFRIIQGIGGGALMPIAFTIIFDLFPPEKRGKMTGLIGAVFGLSSVLGPLLGAFITEALSWHWIFYINVPIGAVALFLIARYYKETMEASKQKIDWLGAGSLVLAVSCLMFALELGGGTYSWGSPTILLLFAAAAVLFTVFTFAERKAEEPIISFWMFKKRLFATSQLIAFAYGGTFVLLAVFIPIFVQAVFGGTASDAGTTLMPMMLGSVVGSMIGGALQTKISFRAMMVFSGVCFFTGMALLATMGTDVTRIALAFYIALAGLGVGFSFSLLPAASINQLSPRFRGSANSTNSFLRSFGMTVGLAVFGTVQTLSFTNRLNGAFKEAPIQVENQNLQELFTPEGRAQIPPDVLSTITEAMSDSITFIFSLALIPIAIALVAAFFMGNDKVETSKSMKRNPSSSET</sequence>
<feature type="transmembrane region" description="Helical" evidence="7">
    <location>
        <begin position="465"/>
        <end position="487"/>
    </location>
</feature>
<evidence type="ECO:0000259" key="8">
    <source>
        <dbReference type="PROSITE" id="PS50850"/>
    </source>
</evidence>
<feature type="transmembrane region" description="Helical" evidence="7">
    <location>
        <begin position="161"/>
        <end position="182"/>
    </location>
</feature>
<evidence type="ECO:0000256" key="2">
    <source>
        <dbReference type="ARBA" id="ARBA00022448"/>
    </source>
</evidence>
<keyword evidence="5 7" id="KW-1133">Transmembrane helix</keyword>
<dbReference type="Pfam" id="PF07690">
    <property type="entry name" value="MFS_1"/>
    <property type="match status" value="1"/>
</dbReference>
<keyword evidence="2" id="KW-0813">Transport</keyword>
<dbReference type="EMBL" id="NPCC01000043">
    <property type="protein sequence ID" value="PAE87004.1"/>
    <property type="molecule type" value="Genomic_DNA"/>
</dbReference>
<organism evidence="9 10">
    <name type="scientific">Shouchella clausii</name>
    <name type="common">Alkalihalobacillus clausii</name>
    <dbReference type="NCBI Taxonomy" id="79880"/>
    <lineage>
        <taxon>Bacteria</taxon>
        <taxon>Bacillati</taxon>
        <taxon>Bacillota</taxon>
        <taxon>Bacilli</taxon>
        <taxon>Bacillales</taxon>
        <taxon>Bacillaceae</taxon>
        <taxon>Shouchella</taxon>
    </lineage>
</organism>
<feature type="transmembrane region" description="Helical" evidence="7">
    <location>
        <begin position="303"/>
        <end position="321"/>
    </location>
</feature>
<evidence type="ECO:0000256" key="6">
    <source>
        <dbReference type="ARBA" id="ARBA00023136"/>
    </source>
</evidence>
<feature type="domain" description="Major facilitator superfamily (MFS) profile" evidence="8">
    <location>
        <begin position="10"/>
        <end position="490"/>
    </location>
</feature>
<dbReference type="GO" id="GO:0022857">
    <property type="term" value="F:transmembrane transporter activity"/>
    <property type="evidence" value="ECO:0007669"/>
    <property type="project" value="InterPro"/>
</dbReference>
<comment type="caution">
    <text evidence="9">The sequence shown here is derived from an EMBL/GenBank/DDBJ whole genome shotgun (WGS) entry which is preliminary data.</text>
</comment>
<dbReference type="Gene3D" id="1.20.1250.20">
    <property type="entry name" value="MFS general substrate transporter like domains"/>
    <property type="match status" value="1"/>
</dbReference>
<evidence type="ECO:0000313" key="10">
    <source>
        <dbReference type="Proteomes" id="UP000216207"/>
    </source>
</evidence>
<feature type="transmembrane region" description="Helical" evidence="7">
    <location>
        <begin position="100"/>
        <end position="122"/>
    </location>
</feature>
<keyword evidence="6 7" id="KW-0472">Membrane</keyword>
<name>A0A268NU38_SHOCL</name>